<dbReference type="RefSeq" id="WP_149850429.1">
    <property type="nucleotide sequence ID" value="NZ_VUOB01000027.1"/>
</dbReference>
<name>A0A5B2XEU3_9PSEU</name>
<gene>
    <name evidence="1" type="ORF">F0L68_16295</name>
</gene>
<organism evidence="1 2">
    <name type="scientific">Solihabitans fulvus</name>
    <dbReference type="NCBI Taxonomy" id="1892852"/>
    <lineage>
        <taxon>Bacteria</taxon>
        <taxon>Bacillati</taxon>
        <taxon>Actinomycetota</taxon>
        <taxon>Actinomycetes</taxon>
        <taxon>Pseudonocardiales</taxon>
        <taxon>Pseudonocardiaceae</taxon>
        <taxon>Solihabitans</taxon>
    </lineage>
</organism>
<protein>
    <submittedName>
        <fullName evidence="1">Uncharacterized protein</fullName>
    </submittedName>
</protein>
<accession>A0A5B2XEU3</accession>
<dbReference type="EMBL" id="VUOB01000027">
    <property type="protein sequence ID" value="KAA2261634.1"/>
    <property type="molecule type" value="Genomic_DNA"/>
</dbReference>
<dbReference type="OrthoDB" id="4554121at2"/>
<reference evidence="1 2" key="1">
    <citation type="submission" date="2019-09" db="EMBL/GenBank/DDBJ databases">
        <title>Goodfellowia gen. nov., a new genus of the Pseudonocardineae related to Actinoalloteichus, containing Goodfellowia coeruleoviolacea gen. nov., comb. nov. gen. nov., comb. nov.</title>
        <authorList>
            <person name="Labeda D."/>
        </authorList>
    </citation>
    <scope>NUCLEOTIDE SEQUENCE [LARGE SCALE GENOMIC DNA]</scope>
    <source>
        <strain evidence="1 2">AN110305</strain>
    </source>
</reference>
<dbReference type="AlphaFoldDB" id="A0A5B2XEU3"/>
<dbReference type="Proteomes" id="UP000323454">
    <property type="component" value="Unassembled WGS sequence"/>
</dbReference>
<proteinExistence type="predicted"/>
<sequence>MEVSFAEDSIRFLGYDFLGSTVHPAGVVTVPQLRDADWIALPLEVVTTSGETLFVPSRQRVALQRFCRHNDVPHRQRPDVWGDLLEPFLDTSFTVEHEIDTETRLREAGLRRDEVADIRGRLTPLMNAYNFDSMLWEWCYLGLFDLLRAANGHLVPPDLPPTLGDPTAFYAWTMSLAERHPGVA</sequence>
<reference evidence="1 2" key="2">
    <citation type="submission" date="2019-09" db="EMBL/GenBank/DDBJ databases">
        <authorList>
            <person name="Jin C."/>
        </authorList>
    </citation>
    <scope>NUCLEOTIDE SEQUENCE [LARGE SCALE GENOMIC DNA]</scope>
    <source>
        <strain evidence="1 2">AN110305</strain>
    </source>
</reference>
<evidence type="ECO:0000313" key="2">
    <source>
        <dbReference type="Proteomes" id="UP000323454"/>
    </source>
</evidence>
<evidence type="ECO:0000313" key="1">
    <source>
        <dbReference type="EMBL" id="KAA2261634.1"/>
    </source>
</evidence>
<comment type="caution">
    <text evidence="1">The sequence shown here is derived from an EMBL/GenBank/DDBJ whole genome shotgun (WGS) entry which is preliminary data.</text>
</comment>
<keyword evidence="2" id="KW-1185">Reference proteome</keyword>